<accession>A0A507R2H1</accession>
<evidence type="ECO:0000256" key="2">
    <source>
        <dbReference type="SAM" id="MobiDB-lite"/>
    </source>
</evidence>
<dbReference type="Proteomes" id="UP000319663">
    <property type="component" value="Unassembled WGS sequence"/>
</dbReference>
<dbReference type="EMBL" id="VIFY01000026">
    <property type="protein sequence ID" value="TQB74882.1"/>
    <property type="molecule type" value="Genomic_DNA"/>
</dbReference>
<feature type="compositionally biased region" description="Basic and acidic residues" evidence="2">
    <location>
        <begin position="1"/>
        <end position="13"/>
    </location>
</feature>
<sequence length="138" mass="16103">MDSTNRDCEKTPVENEPCSLKPYQGKEDQPLVEALLQTRDLEVCNWEELQEKYANAMDEHSRLEDNLRSQIAQLLQVSASWSQATVLQDEDRALKRFKTQMQHVQNSEEKKENKKKHYIEVVKAFESALALLNQQIKL</sequence>
<protein>
    <submittedName>
        <fullName evidence="3">Uncharacterized protein</fullName>
    </submittedName>
</protein>
<evidence type="ECO:0000313" key="4">
    <source>
        <dbReference type="Proteomes" id="UP000319663"/>
    </source>
</evidence>
<dbReference type="STRING" id="5098.A0A507R2H1"/>
<organism evidence="3 4">
    <name type="scientific">Monascus purpureus</name>
    <name type="common">Red mold</name>
    <name type="synonym">Monascus anka</name>
    <dbReference type="NCBI Taxonomy" id="5098"/>
    <lineage>
        <taxon>Eukaryota</taxon>
        <taxon>Fungi</taxon>
        <taxon>Dikarya</taxon>
        <taxon>Ascomycota</taxon>
        <taxon>Pezizomycotina</taxon>
        <taxon>Eurotiomycetes</taxon>
        <taxon>Eurotiomycetidae</taxon>
        <taxon>Eurotiales</taxon>
        <taxon>Aspergillaceae</taxon>
        <taxon>Monascus</taxon>
    </lineage>
</organism>
<gene>
    <name evidence="3" type="ORF">MPDQ_004113</name>
</gene>
<evidence type="ECO:0000313" key="3">
    <source>
        <dbReference type="EMBL" id="TQB74882.1"/>
    </source>
</evidence>
<dbReference type="OrthoDB" id="5335351at2759"/>
<reference evidence="3 4" key="1">
    <citation type="submission" date="2019-06" db="EMBL/GenBank/DDBJ databases">
        <title>Wine fermentation using esterase from Monascus purpureus.</title>
        <authorList>
            <person name="Geng C."/>
            <person name="Zhang Y."/>
        </authorList>
    </citation>
    <scope>NUCLEOTIDE SEQUENCE [LARGE SCALE GENOMIC DNA]</scope>
    <source>
        <strain evidence="3">HQ1</strain>
    </source>
</reference>
<feature type="coiled-coil region" evidence="1">
    <location>
        <begin position="46"/>
        <end position="114"/>
    </location>
</feature>
<evidence type="ECO:0000256" key="1">
    <source>
        <dbReference type="SAM" id="Coils"/>
    </source>
</evidence>
<feature type="region of interest" description="Disordered" evidence="2">
    <location>
        <begin position="1"/>
        <end position="24"/>
    </location>
</feature>
<proteinExistence type="predicted"/>
<dbReference type="AlphaFoldDB" id="A0A507R2H1"/>
<name>A0A507R2H1_MONPU</name>
<keyword evidence="1" id="KW-0175">Coiled coil</keyword>
<keyword evidence="4" id="KW-1185">Reference proteome</keyword>
<comment type="caution">
    <text evidence="3">The sequence shown here is derived from an EMBL/GenBank/DDBJ whole genome shotgun (WGS) entry which is preliminary data.</text>
</comment>